<dbReference type="EMBL" id="LYMM01000014">
    <property type="protein sequence ID" value="PNU06063.1"/>
    <property type="molecule type" value="Genomic_DNA"/>
</dbReference>
<dbReference type="AlphaFoldDB" id="A0A2K2G4U5"/>
<dbReference type="Proteomes" id="UP000236327">
    <property type="component" value="Unassembled WGS sequence"/>
</dbReference>
<comment type="caution">
    <text evidence="2">The sequence shown here is derived from an EMBL/GenBank/DDBJ whole genome shotgun (WGS) entry which is preliminary data.</text>
</comment>
<dbReference type="OrthoDB" id="7508430at2"/>
<gene>
    <name evidence="2" type="ORF">A8V01_13450</name>
</gene>
<evidence type="ECO:0000256" key="1">
    <source>
        <dbReference type="SAM" id="MobiDB-lite"/>
    </source>
</evidence>
<reference evidence="2 3" key="1">
    <citation type="submission" date="2016-05" db="EMBL/GenBank/DDBJ databases">
        <title>Complete genome sequence of Novosphingobium guangzhouense SA925(T).</title>
        <authorList>
            <person name="Sha S."/>
        </authorList>
    </citation>
    <scope>NUCLEOTIDE SEQUENCE [LARGE SCALE GENOMIC DNA]</scope>
    <source>
        <strain evidence="2 3">SA925</strain>
    </source>
</reference>
<keyword evidence="3" id="KW-1185">Reference proteome</keyword>
<protein>
    <submittedName>
        <fullName evidence="2">Uncharacterized protein</fullName>
    </submittedName>
</protein>
<accession>A0A2K2G4U5</accession>
<organism evidence="2 3">
    <name type="scientific">Novosphingobium guangzhouense</name>
    <dbReference type="NCBI Taxonomy" id="1850347"/>
    <lineage>
        <taxon>Bacteria</taxon>
        <taxon>Pseudomonadati</taxon>
        <taxon>Pseudomonadota</taxon>
        <taxon>Alphaproteobacteria</taxon>
        <taxon>Sphingomonadales</taxon>
        <taxon>Sphingomonadaceae</taxon>
        <taxon>Novosphingobium</taxon>
    </lineage>
</organism>
<evidence type="ECO:0000313" key="2">
    <source>
        <dbReference type="EMBL" id="PNU06063.1"/>
    </source>
</evidence>
<proteinExistence type="predicted"/>
<feature type="region of interest" description="Disordered" evidence="1">
    <location>
        <begin position="52"/>
        <end position="77"/>
    </location>
</feature>
<name>A0A2K2G4U5_9SPHN</name>
<evidence type="ECO:0000313" key="3">
    <source>
        <dbReference type="Proteomes" id="UP000236327"/>
    </source>
</evidence>
<sequence>MPTAPRRLGATIPPVLRKTLLDWIETDDDDTAGFTPPACSPRARALHARIVADPQGGAGESREPLQPPAGLRLPPLG</sequence>